<dbReference type="GO" id="GO:0005085">
    <property type="term" value="F:guanyl-nucleotide exchange factor activity"/>
    <property type="evidence" value="ECO:0007669"/>
    <property type="project" value="InterPro"/>
</dbReference>
<evidence type="ECO:0000259" key="2">
    <source>
        <dbReference type="PROSITE" id="PS51205"/>
    </source>
</evidence>
<dbReference type="CDD" id="cd06093">
    <property type="entry name" value="PX_domain"/>
    <property type="match status" value="1"/>
</dbReference>
<proteinExistence type="predicted"/>
<dbReference type="InterPro" id="IPR003123">
    <property type="entry name" value="VPS9"/>
</dbReference>
<accession>A0A7S2G0S3</accession>
<dbReference type="Pfam" id="PF02204">
    <property type="entry name" value="VPS9"/>
    <property type="match status" value="1"/>
</dbReference>
<dbReference type="InterPro" id="IPR001683">
    <property type="entry name" value="PX_dom"/>
</dbReference>
<dbReference type="InterPro" id="IPR036871">
    <property type="entry name" value="PX_dom_sf"/>
</dbReference>
<dbReference type="GO" id="GO:0035091">
    <property type="term" value="F:phosphatidylinositol binding"/>
    <property type="evidence" value="ECO:0007669"/>
    <property type="project" value="InterPro"/>
</dbReference>
<dbReference type="GO" id="GO:0031267">
    <property type="term" value="F:small GTPase binding"/>
    <property type="evidence" value="ECO:0007669"/>
    <property type="project" value="TreeGrafter"/>
</dbReference>
<feature type="domain" description="VPS9" evidence="2">
    <location>
        <begin position="283"/>
        <end position="423"/>
    </location>
</feature>
<dbReference type="GO" id="GO:0030139">
    <property type="term" value="C:endocytic vesicle"/>
    <property type="evidence" value="ECO:0007669"/>
    <property type="project" value="TreeGrafter"/>
</dbReference>
<dbReference type="Gene3D" id="1.20.1050.80">
    <property type="entry name" value="VPS9 domain"/>
    <property type="match status" value="1"/>
</dbReference>
<dbReference type="GO" id="GO:0016192">
    <property type="term" value="P:vesicle-mediated transport"/>
    <property type="evidence" value="ECO:0007669"/>
    <property type="project" value="InterPro"/>
</dbReference>
<feature type="domain" description="PX" evidence="1">
    <location>
        <begin position="1"/>
        <end position="131"/>
    </location>
</feature>
<dbReference type="PROSITE" id="PS50195">
    <property type="entry name" value="PX"/>
    <property type="match status" value="1"/>
</dbReference>
<dbReference type="EMBL" id="HBGS01029193">
    <property type="protein sequence ID" value="CAD9426222.1"/>
    <property type="molecule type" value="Transcribed_RNA"/>
</dbReference>
<gene>
    <name evidence="3" type="ORF">DSPE1174_LOCUS14850</name>
</gene>
<dbReference type="PROSITE" id="PS51205">
    <property type="entry name" value="VPS9"/>
    <property type="match status" value="1"/>
</dbReference>
<dbReference type="Gene3D" id="3.30.1520.10">
    <property type="entry name" value="Phox-like domain"/>
    <property type="match status" value="1"/>
</dbReference>
<dbReference type="InterPro" id="IPR045046">
    <property type="entry name" value="Vps9-like"/>
</dbReference>
<dbReference type="PANTHER" id="PTHR23101">
    <property type="entry name" value="RAB GDP/GTP EXCHANGE FACTOR"/>
    <property type="match status" value="1"/>
</dbReference>
<evidence type="ECO:0000313" key="3">
    <source>
        <dbReference type="EMBL" id="CAD9426222.1"/>
    </source>
</evidence>
<evidence type="ECO:0008006" key="4">
    <source>
        <dbReference type="Google" id="ProtNLM"/>
    </source>
</evidence>
<evidence type="ECO:0000259" key="1">
    <source>
        <dbReference type="PROSITE" id="PS50195"/>
    </source>
</evidence>
<organism evidence="3">
    <name type="scientific">Octactis speculum</name>
    <dbReference type="NCBI Taxonomy" id="3111310"/>
    <lineage>
        <taxon>Eukaryota</taxon>
        <taxon>Sar</taxon>
        <taxon>Stramenopiles</taxon>
        <taxon>Ochrophyta</taxon>
        <taxon>Dictyochophyceae</taxon>
        <taxon>Dictyochales</taxon>
        <taxon>Dictyochaceae</taxon>
        <taxon>Octactis</taxon>
    </lineage>
</organism>
<dbReference type="InterPro" id="IPR037191">
    <property type="entry name" value="VPS9_dom_sf"/>
</dbReference>
<name>A0A7S2G0S3_9STRA</name>
<protein>
    <recommendedName>
        <fullName evidence="4">VPS9 domain-containing protein</fullName>
    </recommendedName>
</protein>
<dbReference type="GO" id="GO:0005829">
    <property type="term" value="C:cytosol"/>
    <property type="evidence" value="ECO:0007669"/>
    <property type="project" value="TreeGrafter"/>
</dbReference>
<dbReference type="Pfam" id="PF00787">
    <property type="entry name" value="PX"/>
    <property type="match status" value="1"/>
</dbReference>
<dbReference type="AlphaFoldDB" id="A0A7S2G0S3"/>
<dbReference type="SUPFAM" id="SSF64268">
    <property type="entry name" value="PX domain"/>
    <property type="match status" value="1"/>
</dbReference>
<dbReference type="SUPFAM" id="SSF109993">
    <property type="entry name" value="VPS9 domain"/>
    <property type="match status" value="1"/>
</dbReference>
<sequence length="423" mass="48126">MMLSHAVPTSGLRPALCIRVIACDYNDYHTQYVVWIQDVQSGAEWHCSRRFRDFRHLRAVVNSLRPSLDHLEFPMQRPLYDTMATVTTRRYKLEQWLRQIGSLLFSAHLHPASLQIAQHIEDFLGVASRQDSLKLLTVKHRHRLRQSVQVHVFRALSLPILESVLANFITQLRTVALESGTEMLQLMKQFINHLQQCIVEGCGASLHKCLHRNRLLLKARLSSTAPQSDHHEHDYSYAYSEIHSDTKEPDDRIIAAAVRRQVESDIFVPLTGKLYELLGDTLDDQERLLQDNIRAVRVKPQTFFGIPVDHISPSSWGSVVKMLSTMNSHTLPYDKLEALLAVSKEIPQLYSLEHADAKPAHLGADAFLPIFIYVLVNSKMSDVVYLSIVLRNLCDPDKLLSEAGYYAATLEAAVVHIQQMALS</sequence>
<reference evidence="3" key="1">
    <citation type="submission" date="2021-01" db="EMBL/GenBank/DDBJ databases">
        <authorList>
            <person name="Corre E."/>
            <person name="Pelletier E."/>
            <person name="Niang G."/>
            <person name="Scheremetjew M."/>
            <person name="Finn R."/>
            <person name="Kale V."/>
            <person name="Holt S."/>
            <person name="Cochrane G."/>
            <person name="Meng A."/>
            <person name="Brown T."/>
            <person name="Cohen L."/>
        </authorList>
    </citation>
    <scope>NUCLEOTIDE SEQUENCE</scope>
    <source>
        <strain evidence="3">CCMP1381</strain>
    </source>
</reference>
<dbReference type="PANTHER" id="PTHR23101:SF25">
    <property type="entry name" value="GTPASE-ACTIVATING PROTEIN AND VPS9 DOMAIN-CONTAINING PROTEIN 1"/>
    <property type="match status" value="1"/>
</dbReference>